<evidence type="ECO:0000313" key="5">
    <source>
        <dbReference type="EMBL" id="KAF4307270.1"/>
    </source>
</evidence>
<evidence type="ECO:0000256" key="2">
    <source>
        <dbReference type="SAM" id="Coils"/>
    </source>
</evidence>
<feature type="domain" description="TauD/TfdA-like" evidence="4">
    <location>
        <begin position="549"/>
        <end position="701"/>
    </location>
</feature>
<comment type="caution">
    <text evidence="5">The sequence shown here is derived from an EMBL/GenBank/DDBJ whole genome shotgun (WGS) entry which is preliminary data.</text>
</comment>
<accession>A0A8H4N338</accession>
<evidence type="ECO:0000313" key="6">
    <source>
        <dbReference type="Proteomes" id="UP000572817"/>
    </source>
</evidence>
<dbReference type="EMBL" id="WWBZ02000033">
    <property type="protein sequence ID" value="KAF4307270.1"/>
    <property type="molecule type" value="Genomic_DNA"/>
</dbReference>
<keyword evidence="6" id="KW-1185">Reference proteome</keyword>
<dbReference type="SUPFAM" id="SSF51197">
    <property type="entry name" value="Clavaminate synthase-like"/>
    <property type="match status" value="1"/>
</dbReference>
<dbReference type="PANTHER" id="PTHR37285">
    <property type="entry name" value="SPORE WALL MATURATION PROTEIN DIT1"/>
    <property type="match status" value="1"/>
</dbReference>
<proteinExistence type="predicted"/>
<dbReference type="PANTHER" id="PTHR37285:SF6">
    <property type="entry name" value="BIOSYNTHESIS PROTEIN, PUTATIVE (AFU_ORTHOLOGUE AFUA_5G02660)-RELATED"/>
    <property type="match status" value="1"/>
</dbReference>
<dbReference type="AlphaFoldDB" id="A0A8H4N338"/>
<dbReference type="InterPro" id="IPR007817">
    <property type="entry name" value="Isocyanide_synthase_DIT1"/>
</dbReference>
<dbReference type="InterPro" id="IPR042098">
    <property type="entry name" value="TauD-like_sf"/>
</dbReference>
<protein>
    <recommendedName>
        <fullName evidence="4">TauD/TfdA-like domain-containing protein</fullName>
    </recommendedName>
</protein>
<evidence type="ECO:0000256" key="3">
    <source>
        <dbReference type="SAM" id="MobiDB-lite"/>
    </source>
</evidence>
<dbReference type="Pfam" id="PF02668">
    <property type="entry name" value="TauD"/>
    <property type="match status" value="1"/>
</dbReference>
<dbReference type="Gene3D" id="3.60.130.10">
    <property type="entry name" value="Clavaminate synthase-like"/>
    <property type="match status" value="1"/>
</dbReference>
<keyword evidence="2" id="KW-0175">Coiled coil</keyword>
<name>A0A8H4N338_9PEZI</name>
<organism evidence="5 6">
    <name type="scientific">Botryosphaeria dothidea</name>
    <dbReference type="NCBI Taxonomy" id="55169"/>
    <lineage>
        <taxon>Eukaryota</taxon>
        <taxon>Fungi</taxon>
        <taxon>Dikarya</taxon>
        <taxon>Ascomycota</taxon>
        <taxon>Pezizomycotina</taxon>
        <taxon>Dothideomycetes</taxon>
        <taxon>Dothideomycetes incertae sedis</taxon>
        <taxon>Botryosphaeriales</taxon>
        <taxon>Botryosphaeriaceae</taxon>
        <taxon>Botryosphaeria</taxon>
    </lineage>
</organism>
<dbReference type="Proteomes" id="UP000572817">
    <property type="component" value="Unassembled WGS sequence"/>
</dbReference>
<dbReference type="OrthoDB" id="429813at2759"/>
<feature type="region of interest" description="Disordered" evidence="3">
    <location>
        <begin position="51"/>
        <end position="77"/>
    </location>
</feature>
<reference evidence="5" key="1">
    <citation type="submission" date="2020-04" db="EMBL/GenBank/DDBJ databases">
        <title>Genome Assembly and Annotation of Botryosphaeria dothidea sdau 11-99, a Latent Pathogen of Apple Fruit Ring Rot in China.</title>
        <authorList>
            <person name="Yu C."/>
            <person name="Diao Y."/>
            <person name="Lu Q."/>
            <person name="Zhao J."/>
            <person name="Cui S."/>
            <person name="Peng C."/>
            <person name="He B."/>
            <person name="Liu H."/>
        </authorList>
    </citation>
    <scope>NUCLEOTIDE SEQUENCE [LARGE SCALE GENOMIC DNA]</scope>
    <source>
        <strain evidence="5">Sdau11-99</strain>
    </source>
</reference>
<dbReference type="InterPro" id="IPR003819">
    <property type="entry name" value="TauD/TfdA-like"/>
</dbReference>
<evidence type="ECO:0000256" key="1">
    <source>
        <dbReference type="ARBA" id="ARBA00023002"/>
    </source>
</evidence>
<evidence type="ECO:0000259" key="4">
    <source>
        <dbReference type="Pfam" id="PF02668"/>
    </source>
</evidence>
<keyword evidence="1" id="KW-0560">Oxidoreductase</keyword>
<sequence length="704" mass="79797">MANPASMTPPNGNLSLRDERVDALEKRLEALTLQLSKLSGAPATPSFALKKFELEKRRPTPPLTPPSPAASDASKGVVEDPIKPFEQLDQPPVKKALAILDIVQRYGQNSSPSDIPWAGKARFLPCVEAQVKKSEPIRMVLPAFPFKSPNRKNKVLGALPDLGEELALQHLNGLCESIREIYEPGAKVFIASDGLVYNDLLGVSDEDVWEYSAAIRSLIQEKELRNIETYRLIDLIGNHDGELSREKYLLHAGCYRRELVARFTPPGLDCREVVRNDKDVCMTYKGYVKFLGRDLENSPISHEPRKDGRSKKQCKRHIERIAYDMIGRGKAFAVAIDAKCKDFVRLSIHPSTGETKLSVPLIPQERGSQIMTPWHSSIAVGVDGSFKTVHAEDVRDTHELVCRNGRPYCFREKSELFDFGSANVEFEHLYPCGLIVHAHGNPSLRDVDVKKLRALAELQSPVVLRGFSETTDRELFTSRAYELGEVQEWTFGVLQSVKDAGRKDKMHNNVVSNEAMPMHYDGMFKFVPQKDENGNVVKDEQGKEVKVQKPPKFQYFTCIATSEKGTGYTLFAASRLFFKHLPHPFTVDRLEKATWRMDNDGFWDAKISNLPLVVRHPVHKTPCVRWHEPWGASKTQFSTCEITIENDTQEITQLVDSLLYDRRVCLRFEWEQGDILVNDNVAMLHTRTAFTGDSDRELWRIHFD</sequence>
<dbReference type="GO" id="GO:0016491">
    <property type="term" value="F:oxidoreductase activity"/>
    <property type="evidence" value="ECO:0007669"/>
    <property type="project" value="UniProtKB-KW"/>
</dbReference>
<dbReference type="Pfam" id="PF05141">
    <property type="entry name" value="DIT1_PvcA"/>
    <property type="match status" value="1"/>
</dbReference>
<gene>
    <name evidence="5" type="ORF">GTA08_BOTSDO04861</name>
</gene>
<feature type="coiled-coil region" evidence="2">
    <location>
        <begin position="14"/>
        <end position="41"/>
    </location>
</feature>